<dbReference type="Proteomes" id="UP000000653">
    <property type="component" value="Chromosome"/>
</dbReference>
<dbReference type="KEGG" id="pau:PA14_05440"/>
<proteinExistence type="predicted"/>
<reference evidence="1 2" key="1">
    <citation type="journal article" date="2006" name="Genome Biol.">
        <title>Genomic analysis reveals that Pseudomonas aeruginosa virulence is combinatorial.</title>
        <authorList>
            <person name="Lee D.G."/>
            <person name="Urbach J.M."/>
            <person name="Wu G."/>
            <person name="Liberati N.T."/>
            <person name="Feinbaum R.L."/>
            <person name="Miyata S."/>
            <person name="Diggins L.T."/>
            <person name="He J."/>
            <person name="Saucier M."/>
            <person name="Deziel E."/>
            <person name="Friedman L."/>
            <person name="Li L."/>
            <person name="Grills G."/>
            <person name="Montgomery K."/>
            <person name="Kucherlapati R."/>
            <person name="Rahme L.G."/>
            <person name="Ausubel F.M."/>
        </authorList>
    </citation>
    <scope>NUCLEOTIDE SEQUENCE [LARGE SCALE GENOMIC DNA]</scope>
    <source>
        <strain evidence="1 2">UCBPP-PA14</strain>
    </source>
</reference>
<organism evidence="1 2">
    <name type="scientific">Pseudomonas aeruginosa (strain UCBPP-PA14)</name>
    <dbReference type="NCBI Taxonomy" id="208963"/>
    <lineage>
        <taxon>Bacteria</taxon>
        <taxon>Pseudomonadati</taxon>
        <taxon>Pseudomonadota</taxon>
        <taxon>Gammaproteobacteria</taxon>
        <taxon>Pseudomonadales</taxon>
        <taxon>Pseudomonadaceae</taxon>
        <taxon>Pseudomonas</taxon>
    </lineage>
</organism>
<name>A0A0H2ZL36_PSEAB</name>
<evidence type="ECO:0000313" key="1">
    <source>
        <dbReference type="EMBL" id="ABJ15385.1"/>
    </source>
</evidence>
<gene>
    <name evidence="1" type="ordered locus">PA14_05440</name>
</gene>
<accession>A0A0H2ZL36</accession>
<dbReference type="BioCyc" id="PAER208963:G1G74-453-MONOMER"/>
<dbReference type="EMBL" id="CP000438">
    <property type="protein sequence ID" value="ABJ15385.1"/>
    <property type="molecule type" value="Genomic_DNA"/>
</dbReference>
<dbReference type="RefSeq" id="WP_003128978.1">
    <property type="nucleotide sequence ID" value="NC_008463.1"/>
</dbReference>
<dbReference type="AlphaFoldDB" id="A0A0H2ZL36"/>
<dbReference type="HOGENOM" id="CLU_598344_0_0_6"/>
<protein>
    <submittedName>
        <fullName evidence="1">Uncharacterized protein</fullName>
    </submittedName>
</protein>
<evidence type="ECO:0000313" key="2">
    <source>
        <dbReference type="Proteomes" id="UP000000653"/>
    </source>
</evidence>
<sequence>MNTVAQPTSQRIARMDTPVTFDWKIRLPDVLGVLRRDYAGRFPQLASAALETLLERLRDDLPEDFLPALGQELESLGLALVERLDEDDSLNLYVVGATHSQRLLDALAAQGHNARTLRQENAPEGARAALPAAAPAGLAPASAYICLEHAEHLAPGLAIARLPGEDSRNLLDLRQWPRLQRLPDGAEETQGALLCRASSADGLHAWVRMTRSGSPYAWLHRSRDLASLTPELPPLPLPPAQSLRQRRTPELAIGLAGDDLLLADRGLFFLYPGFAQGNDEPRLLFEVPQARHSIENPPAVFTTPDQRVCLLSRGQFFEWREARIQPLPFPVGKDLPADPAQPTSAAPGTIVWLERETLCEGRLDSGEIRSHSLDGLAEGPYLKLQALDGGWLLLAPWLEPHRSRDLAQLWHLESGRALRIRYGELDLEGGLQHWAELPDGRIVVGDHARHVDLGRFESLRQRLLRRRLAPA</sequence>